<dbReference type="GO" id="GO:0003735">
    <property type="term" value="F:structural constituent of ribosome"/>
    <property type="evidence" value="ECO:0007669"/>
    <property type="project" value="InterPro"/>
</dbReference>
<dbReference type="GO" id="GO:0005762">
    <property type="term" value="C:mitochondrial large ribosomal subunit"/>
    <property type="evidence" value="ECO:0007669"/>
    <property type="project" value="TreeGrafter"/>
</dbReference>
<dbReference type="SUPFAM" id="SSF52833">
    <property type="entry name" value="Thioredoxin-like"/>
    <property type="match status" value="1"/>
</dbReference>
<dbReference type="PANTHER" id="PTHR21396:SF2">
    <property type="entry name" value="LARGE RIBOSOMAL SUBUNIT PROTEIN ML43"/>
    <property type="match status" value="1"/>
</dbReference>
<dbReference type="EMBL" id="JAVEPI010000003">
    <property type="protein sequence ID" value="KAK1442863.1"/>
    <property type="molecule type" value="Genomic_DNA"/>
</dbReference>
<comment type="caution">
    <text evidence="8">The sequence shown here is derived from an EMBL/GenBank/DDBJ whole genome shotgun (WGS) entry which is preliminary data.</text>
</comment>
<evidence type="ECO:0000256" key="2">
    <source>
        <dbReference type="ARBA" id="ARBA00006073"/>
    </source>
</evidence>
<sequence length="218" mass="25333">MSSNGVWQLQSVLLRYSETGHSSRGLRFYLRHLLETFQRRYPHVEVKTQHEQYELPAALFSYLDGSKYDISLKDLEARHIEEIMQLHCNSSGGMEYMKHGQSKVWTSNRSIQGLWKPTIASQMMALSWFRTKDSLCKGRKLTPRSLPKYSAKSLNLNCEAVKGNGRWGDETIFPRGFDQQYLKDIFTRPFINHELTYVKYGVNSREAKSSPNDRENGN</sequence>
<keyword evidence="9" id="KW-1185">Reference proteome</keyword>
<evidence type="ECO:0000313" key="8">
    <source>
        <dbReference type="EMBL" id="KAK1442863.1"/>
    </source>
</evidence>
<dbReference type="PANTHER" id="PTHR21396">
    <property type="entry name" value="39S RIBOSOMAL PROTEIN L43"/>
    <property type="match status" value="1"/>
</dbReference>
<dbReference type="InterPro" id="IPR036249">
    <property type="entry name" value="Thioredoxin-like_sf"/>
</dbReference>
<evidence type="ECO:0000256" key="5">
    <source>
        <dbReference type="ARBA" id="ARBA00023274"/>
    </source>
</evidence>
<dbReference type="Proteomes" id="UP001230268">
    <property type="component" value="Unassembled WGS sequence"/>
</dbReference>
<keyword evidence="4" id="KW-0496">Mitochondrion</keyword>
<dbReference type="GO" id="GO:0032543">
    <property type="term" value="P:mitochondrial translation"/>
    <property type="evidence" value="ECO:0007669"/>
    <property type="project" value="InterPro"/>
</dbReference>
<evidence type="ECO:0000256" key="1">
    <source>
        <dbReference type="ARBA" id="ARBA00004173"/>
    </source>
</evidence>
<keyword evidence="3" id="KW-0689">Ribosomal protein</keyword>
<organism evidence="8 9">
    <name type="scientific">Babesia gibsoni</name>
    <dbReference type="NCBI Taxonomy" id="33632"/>
    <lineage>
        <taxon>Eukaryota</taxon>
        <taxon>Sar</taxon>
        <taxon>Alveolata</taxon>
        <taxon>Apicomplexa</taxon>
        <taxon>Aconoidasida</taxon>
        <taxon>Piroplasmida</taxon>
        <taxon>Babesiidae</taxon>
        <taxon>Babesia</taxon>
    </lineage>
</organism>
<dbReference type="Gene3D" id="3.40.30.10">
    <property type="entry name" value="Glutaredoxin"/>
    <property type="match status" value="1"/>
</dbReference>
<evidence type="ECO:0000313" key="9">
    <source>
        <dbReference type="Proteomes" id="UP001230268"/>
    </source>
</evidence>
<comment type="similarity">
    <text evidence="2">Belongs to the mitochondrion-specific ribosomal protein mL43 family.</text>
</comment>
<proteinExistence type="inferred from homology"/>
<name>A0AAD8PD32_BABGI</name>
<accession>A0AAD8PD32</accession>
<reference evidence="8" key="1">
    <citation type="submission" date="2023-08" db="EMBL/GenBank/DDBJ databases">
        <title>Draft sequence of the Babesia gibsoni genome.</title>
        <authorList>
            <person name="Yamagishi J.Y."/>
            <person name="Xuan X.X."/>
        </authorList>
    </citation>
    <scope>NUCLEOTIDE SEQUENCE</scope>
    <source>
        <strain evidence="8">Azabu</strain>
    </source>
</reference>
<gene>
    <name evidence="8" type="ORF">BgAZ_303810</name>
</gene>
<evidence type="ECO:0000259" key="7">
    <source>
        <dbReference type="SMART" id="SM00916"/>
    </source>
</evidence>
<evidence type="ECO:0000256" key="6">
    <source>
        <dbReference type="ARBA" id="ARBA00035188"/>
    </source>
</evidence>
<comment type="subcellular location">
    <subcellularLocation>
        <location evidence="1">Mitochondrion</location>
    </subcellularLocation>
</comment>
<dbReference type="InterPro" id="IPR039927">
    <property type="entry name" value="Ribosomal_mL43"/>
</dbReference>
<evidence type="ECO:0000256" key="4">
    <source>
        <dbReference type="ARBA" id="ARBA00023128"/>
    </source>
</evidence>
<dbReference type="AlphaFoldDB" id="A0AAD8PD32"/>
<protein>
    <recommendedName>
        <fullName evidence="6">Large ribosomal subunit protein mL43</fullName>
    </recommendedName>
</protein>
<evidence type="ECO:0000256" key="3">
    <source>
        <dbReference type="ARBA" id="ARBA00022980"/>
    </source>
</evidence>
<keyword evidence="5" id="KW-0687">Ribonucleoprotein</keyword>
<dbReference type="SMART" id="SM00916">
    <property type="entry name" value="L51_S25_CI-B8"/>
    <property type="match status" value="1"/>
</dbReference>
<dbReference type="InterPro" id="IPR007741">
    <property type="entry name" value="Ribosomal_mL43/mS25/NADH_DH"/>
</dbReference>
<feature type="domain" description="Ribosomal protein/NADH dehydrogenase" evidence="7">
    <location>
        <begin position="18"/>
        <end position="91"/>
    </location>
</feature>